<dbReference type="SUPFAM" id="SSF53850">
    <property type="entry name" value="Periplasmic binding protein-like II"/>
    <property type="match status" value="1"/>
</dbReference>
<dbReference type="PROSITE" id="PS51257">
    <property type="entry name" value="PROKAR_LIPOPROTEIN"/>
    <property type="match status" value="1"/>
</dbReference>
<dbReference type="PANTHER" id="PTHR43649:SF33">
    <property type="entry name" value="POLYGALACTURONAN_RHAMNOGALACTURONAN-BINDING PROTEIN YTCQ"/>
    <property type="match status" value="1"/>
</dbReference>
<dbReference type="PATRIC" id="fig|398512.5.peg.473"/>
<dbReference type="PANTHER" id="PTHR43649">
    <property type="entry name" value="ARABINOSE-BINDING PROTEIN-RELATED"/>
    <property type="match status" value="1"/>
</dbReference>
<keyword evidence="1" id="KW-1003">Cell membrane</keyword>
<feature type="region of interest" description="Disordered" evidence="6">
    <location>
        <begin position="29"/>
        <end position="51"/>
    </location>
</feature>
<accession>A0A0L6JH92</accession>
<sequence length="534" mass="59801" precursor="true">MKKFFSKAICFTIMLMLLSSTVGCGSGTSNEGDNGAKVNDSTEQDVSKKNKGPQVELKVAVFDRGTKGYVADNNFQTKWIQEKFGDPNNIKVTFVPIPRAQEVDKLKVLMASNQAPDICFTYTDSVVVDFAKNGGLTDLTELIDKNAPNLKKFLGEDLLSYGRWDNIQYAVPAKRVMVAAESTFIRKDWLDKVGLPVPKTTDEFYNAMKAFKEKDPGKLGGKVIPYTFAVDPNNLMWGVSPLLDSFKEKISEEDTYSLPNWLVPGFKEGMRFLNKMYNEGLLDPKFATDDGKHNDDNISKGLAGAFIHTFDLTYRAGSFSDKIKTVAPEGQYIPIDPFVNKEGKHLKFKFNPNGLFIIVPKTSQRAAEAIKYLEWMADPEVLFYLQNGEKGVHYLDEKNGIPVNIIPNDKLADDNKANFIDLSIIVNGKEFGSEDKNVEAASYGFPGYEELYKQAYSAAMNDASFMPHLDRAIESKAKYSKVLGEKEVETFIKTITCKPAEFDKTYDTLIQEYLKAGGQQVIDETRAAYKAMKK</sequence>
<dbReference type="STRING" id="398512.Bccel_0453"/>
<gene>
    <name evidence="8" type="ORF">Bccel_0453</name>
</gene>
<evidence type="ECO:0000256" key="6">
    <source>
        <dbReference type="SAM" id="MobiDB-lite"/>
    </source>
</evidence>
<evidence type="ECO:0000313" key="8">
    <source>
        <dbReference type="EMBL" id="KNY25196.1"/>
    </source>
</evidence>
<evidence type="ECO:0000256" key="1">
    <source>
        <dbReference type="ARBA" id="ARBA00022475"/>
    </source>
</evidence>
<dbReference type="Gene3D" id="3.40.190.10">
    <property type="entry name" value="Periplasmic binding protein-like II"/>
    <property type="match status" value="2"/>
</dbReference>
<evidence type="ECO:0000256" key="3">
    <source>
        <dbReference type="ARBA" id="ARBA00023136"/>
    </source>
</evidence>
<keyword evidence="2 7" id="KW-0732">Signal</keyword>
<dbReference type="InterPro" id="IPR006059">
    <property type="entry name" value="SBP"/>
</dbReference>
<name>A0A0L6JH92_9FIRM</name>
<proteinExistence type="predicted"/>
<evidence type="ECO:0000256" key="7">
    <source>
        <dbReference type="SAM" id="SignalP"/>
    </source>
</evidence>
<dbReference type="InterPro" id="IPR050490">
    <property type="entry name" value="Bact_solute-bd_prot1"/>
</dbReference>
<evidence type="ECO:0000313" key="9">
    <source>
        <dbReference type="Proteomes" id="UP000036923"/>
    </source>
</evidence>
<dbReference type="RefSeq" id="WP_036946455.1">
    <property type="nucleotide sequence ID" value="NZ_KN050763.1"/>
</dbReference>
<dbReference type="AlphaFoldDB" id="A0A0L6JH92"/>
<keyword evidence="3" id="KW-0472">Membrane</keyword>
<keyword evidence="9" id="KW-1185">Reference proteome</keyword>
<dbReference type="Pfam" id="PF01547">
    <property type="entry name" value="SBP_bac_1"/>
    <property type="match status" value="1"/>
</dbReference>
<evidence type="ECO:0000256" key="2">
    <source>
        <dbReference type="ARBA" id="ARBA00022729"/>
    </source>
</evidence>
<evidence type="ECO:0000256" key="4">
    <source>
        <dbReference type="ARBA" id="ARBA00023139"/>
    </source>
</evidence>
<dbReference type="Proteomes" id="UP000036923">
    <property type="component" value="Unassembled WGS sequence"/>
</dbReference>
<keyword evidence="5" id="KW-0449">Lipoprotein</keyword>
<keyword evidence="4" id="KW-0564">Palmitate</keyword>
<dbReference type="EMBL" id="LGTC01000001">
    <property type="protein sequence ID" value="KNY25196.1"/>
    <property type="molecule type" value="Genomic_DNA"/>
</dbReference>
<feature type="chain" id="PRO_5038434646" evidence="7">
    <location>
        <begin position="25"/>
        <end position="534"/>
    </location>
</feature>
<reference evidence="9" key="1">
    <citation type="submission" date="2015-07" db="EMBL/GenBank/DDBJ databases">
        <title>Near-Complete Genome Sequence of the Cellulolytic Bacterium Bacteroides (Pseudobacteroides) cellulosolvens ATCC 35603.</title>
        <authorList>
            <person name="Dassa B."/>
            <person name="Utturkar S.M."/>
            <person name="Klingeman D.M."/>
            <person name="Hurt R.A."/>
            <person name="Keller M."/>
            <person name="Xu J."/>
            <person name="Reddy Y.H.K."/>
            <person name="Borovok I."/>
            <person name="Grinberg I.R."/>
            <person name="Lamed R."/>
            <person name="Zhivin O."/>
            <person name="Bayer E.A."/>
            <person name="Brown S.D."/>
        </authorList>
    </citation>
    <scope>NUCLEOTIDE SEQUENCE [LARGE SCALE GENOMIC DNA]</scope>
    <source>
        <strain evidence="9">DSM 2933</strain>
    </source>
</reference>
<organism evidence="8 9">
    <name type="scientific">Pseudobacteroides cellulosolvens ATCC 35603 = DSM 2933</name>
    <dbReference type="NCBI Taxonomy" id="398512"/>
    <lineage>
        <taxon>Bacteria</taxon>
        <taxon>Bacillati</taxon>
        <taxon>Bacillota</taxon>
        <taxon>Clostridia</taxon>
        <taxon>Eubacteriales</taxon>
        <taxon>Oscillospiraceae</taxon>
        <taxon>Pseudobacteroides</taxon>
    </lineage>
</organism>
<protein>
    <submittedName>
        <fullName evidence="8">Extracellular solute-binding protein family 1</fullName>
    </submittedName>
</protein>
<feature type="signal peptide" evidence="7">
    <location>
        <begin position="1"/>
        <end position="24"/>
    </location>
</feature>
<dbReference type="eggNOG" id="COG1653">
    <property type="taxonomic scope" value="Bacteria"/>
</dbReference>
<comment type="caution">
    <text evidence="8">The sequence shown here is derived from an EMBL/GenBank/DDBJ whole genome shotgun (WGS) entry which is preliminary data.</text>
</comment>
<evidence type="ECO:0000256" key="5">
    <source>
        <dbReference type="ARBA" id="ARBA00023288"/>
    </source>
</evidence>